<proteinExistence type="predicted"/>
<sequence>MYRKSKPAPIGKACVPSCSLLIFLWVQDELSYDRFNKHAGTGLQPG</sequence>
<evidence type="ECO:0000313" key="2">
    <source>
        <dbReference type="Proteomes" id="UP000830198"/>
    </source>
</evidence>
<name>A0ABY4HV19_CHIFI</name>
<protein>
    <recommendedName>
        <fullName evidence="3">Transposase</fullName>
    </recommendedName>
</protein>
<dbReference type="Proteomes" id="UP000830198">
    <property type="component" value="Chromosome"/>
</dbReference>
<organism evidence="1 2">
    <name type="scientific">Chitinophaga filiformis</name>
    <name type="common">Myxococcus filiformis</name>
    <name type="synonym">Flexibacter filiformis</name>
    <dbReference type="NCBI Taxonomy" id="104663"/>
    <lineage>
        <taxon>Bacteria</taxon>
        <taxon>Pseudomonadati</taxon>
        <taxon>Bacteroidota</taxon>
        <taxon>Chitinophagia</taxon>
        <taxon>Chitinophagales</taxon>
        <taxon>Chitinophagaceae</taxon>
        <taxon>Chitinophaga</taxon>
    </lineage>
</organism>
<reference evidence="1 2" key="1">
    <citation type="submission" date="2022-04" db="EMBL/GenBank/DDBJ databases">
        <title>The arsenic-methylating capacity of Chitinophaga filiformis YT5 during chitin decomposition.</title>
        <authorList>
            <person name="Chen G."/>
            <person name="Liang Y."/>
        </authorList>
    </citation>
    <scope>NUCLEOTIDE SEQUENCE [LARGE SCALE GENOMIC DNA]</scope>
    <source>
        <strain evidence="1 2">YT5</strain>
    </source>
</reference>
<dbReference type="EMBL" id="CP095855">
    <property type="protein sequence ID" value="UPK67641.1"/>
    <property type="molecule type" value="Genomic_DNA"/>
</dbReference>
<dbReference type="RefSeq" id="WP_247810007.1">
    <property type="nucleotide sequence ID" value="NZ_CP095855.1"/>
</dbReference>
<keyword evidence="2" id="KW-1185">Reference proteome</keyword>
<accession>A0ABY4HV19</accession>
<gene>
    <name evidence="1" type="ORF">MYF79_22090</name>
</gene>
<evidence type="ECO:0000313" key="1">
    <source>
        <dbReference type="EMBL" id="UPK67641.1"/>
    </source>
</evidence>
<evidence type="ECO:0008006" key="3">
    <source>
        <dbReference type="Google" id="ProtNLM"/>
    </source>
</evidence>